<dbReference type="GeneID" id="105907494"/>
<evidence type="ECO:0000256" key="1">
    <source>
        <dbReference type="SAM" id="MobiDB-lite"/>
    </source>
</evidence>
<feature type="compositionally biased region" description="Polar residues" evidence="1">
    <location>
        <begin position="1"/>
        <end position="16"/>
    </location>
</feature>
<dbReference type="Proteomes" id="UP000515152">
    <property type="component" value="Chromosome 12"/>
</dbReference>
<dbReference type="OrthoDB" id="9979103at2759"/>
<keyword evidence="2" id="KW-1185">Reference proteome</keyword>
<reference evidence="3" key="1">
    <citation type="submission" date="2025-08" db="UniProtKB">
        <authorList>
            <consortium name="RefSeq"/>
        </authorList>
    </citation>
    <scope>IDENTIFICATION</scope>
</reference>
<dbReference type="Gene3D" id="3.80.10.10">
    <property type="entry name" value="Ribonuclease Inhibitor"/>
    <property type="match status" value="1"/>
</dbReference>
<dbReference type="KEGG" id="char:105907494"/>
<proteinExistence type="predicted"/>
<organism evidence="2 3">
    <name type="scientific">Clupea harengus</name>
    <name type="common">Atlantic herring</name>
    <dbReference type="NCBI Taxonomy" id="7950"/>
    <lineage>
        <taxon>Eukaryota</taxon>
        <taxon>Metazoa</taxon>
        <taxon>Chordata</taxon>
        <taxon>Craniata</taxon>
        <taxon>Vertebrata</taxon>
        <taxon>Euteleostomi</taxon>
        <taxon>Actinopterygii</taxon>
        <taxon>Neopterygii</taxon>
        <taxon>Teleostei</taxon>
        <taxon>Clupei</taxon>
        <taxon>Clupeiformes</taxon>
        <taxon>Clupeoidei</taxon>
        <taxon>Clupeidae</taxon>
        <taxon>Clupea</taxon>
    </lineage>
</organism>
<protein>
    <submittedName>
        <fullName evidence="3">Leucine rich repeat containing 75Bb</fullName>
    </submittedName>
</protein>
<evidence type="ECO:0000313" key="3">
    <source>
        <dbReference type="RefSeq" id="XP_031433773.1"/>
    </source>
</evidence>
<dbReference type="AlphaFoldDB" id="A0A6P8G186"/>
<sequence length="408" mass="46702">MGSKLTRQSSLDSQASFFKKGRKRHASSGDAERNESRGGGDFLFTSLMLKSEKLPGMLRRNSNDSPYVRRVTWVRDIQRLLREQKVNQAEDVLKLLRKDLGLEGTSLNDILYKNAAFLNLVDPISHELLLSLARDMHCPKREADAVKSSDKICKQLIYHLTPHSKWMRQSVPKRKTQACLKTTLKKKLSNDIVDLSGIPLSSRDVHRVTLYLQGCSVPVTAVDLSFTELQDESLRLLLPSLSALPKLTTLAVNGNRLTTAILKDLMETLKEPRHFPSMAWVDLGNNVDIFTLPQPLLVALRRRFGMRSSLPTIYEYSEGHTNACYYRLEMSTDEPSVFEEDEEEEEEEEEVVVDRQVEVKLEERQVGVRQVEVREVQMEAPERQVEVREVEVREVQMEAPERQVEGLQ</sequence>
<dbReference type="CTD" id="100148888"/>
<feature type="region of interest" description="Disordered" evidence="1">
    <location>
        <begin position="1"/>
        <end position="38"/>
    </location>
</feature>
<dbReference type="SUPFAM" id="SSF52047">
    <property type="entry name" value="RNI-like"/>
    <property type="match status" value="1"/>
</dbReference>
<dbReference type="InterPro" id="IPR032675">
    <property type="entry name" value="LRR_dom_sf"/>
</dbReference>
<evidence type="ECO:0000313" key="2">
    <source>
        <dbReference type="Proteomes" id="UP000515152"/>
    </source>
</evidence>
<accession>A0A6P8G186</accession>
<gene>
    <name evidence="3" type="primary">lrrc75bb</name>
</gene>
<dbReference type="PANTHER" id="PTHR39654">
    <property type="entry name" value="LEUCINE-RICH REPEAT-CONTAINING PROTEIN 75A-LIKE ISOFORM X1"/>
    <property type="match status" value="1"/>
</dbReference>
<name>A0A6P8G186_CLUHA</name>
<dbReference type="PANTHER" id="PTHR39654:SF6">
    <property type="entry name" value="LEUCINE-RICH REPEAT-CONTAINING 75BB"/>
    <property type="match status" value="1"/>
</dbReference>
<dbReference type="RefSeq" id="XP_031433773.1">
    <property type="nucleotide sequence ID" value="XM_031577913.2"/>
</dbReference>